<feature type="compositionally biased region" description="Polar residues" evidence="1">
    <location>
        <begin position="204"/>
        <end position="217"/>
    </location>
</feature>
<name>A0A8S1HS98_9PELO</name>
<evidence type="ECO:0000256" key="2">
    <source>
        <dbReference type="SAM" id="Phobius"/>
    </source>
</evidence>
<evidence type="ECO:0000313" key="4">
    <source>
        <dbReference type="EMBL" id="CAD6198127.1"/>
    </source>
</evidence>
<feature type="chain" id="PRO_5035747763" evidence="3">
    <location>
        <begin position="20"/>
        <end position="291"/>
    </location>
</feature>
<evidence type="ECO:0000256" key="1">
    <source>
        <dbReference type="SAM" id="MobiDB-lite"/>
    </source>
</evidence>
<proteinExistence type="predicted"/>
<evidence type="ECO:0000256" key="3">
    <source>
        <dbReference type="SAM" id="SignalP"/>
    </source>
</evidence>
<evidence type="ECO:0000313" key="5">
    <source>
        <dbReference type="Proteomes" id="UP000835052"/>
    </source>
</evidence>
<feature type="compositionally biased region" description="Basic and acidic residues" evidence="1">
    <location>
        <begin position="101"/>
        <end position="158"/>
    </location>
</feature>
<organism evidence="4 5">
    <name type="scientific">Caenorhabditis auriculariae</name>
    <dbReference type="NCBI Taxonomy" id="2777116"/>
    <lineage>
        <taxon>Eukaryota</taxon>
        <taxon>Metazoa</taxon>
        <taxon>Ecdysozoa</taxon>
        <taxon>Nematoda</taxon>
        <taxon>Chromadorea</taxon>
        <taxon>Rhabditida</taxon>
        <taxon>Rhabditina</taxon>
        <taxon>Rhabditomorpha</taxon>
        <taxon>Rhabditoidea</taxon>
        <taxon>Rhabditidae</taxon>
        <taxon>Peloderinae</taxon>
        <taxon>Caenorhabditis</taxon>
    </lineage>
</organism>
<sequence>MIKRVALLLLCLFVVFSRCQEDVPEDVDPPLPVVVANETTSPAAKEAAPEVVTPLLTTPNKTAEMKADISKKEELLTGKESTFAATEALLLSTLAAETEAPEAKKEKEKEGAPEFERAEEQVEGGKGEEDPDANVDKPEKVDPPKDEADGAAKEDRETAAAGQVGGSLHEAVEEAKGNPVLETKPEGAKVDDDDIQTLEPHPQTARSSRYQKQSSELKQPPVNFDDDDSTGFMTFFLIGMFLVVGVYLVQHNKKKILGLVFEGRSGRSSSRRGNVRYKKLDQNDTPNDVIF</sequence>
<reference evidence="4" key="1">
    <citation type="submission" date="2020-10" db="EMBL/GenBank/DDBJ databases">
        <authorList>
            <person name="Kikuchi T."/>
        </authorList>
    </citation>
    <scope>NUCLEOTIDE SEQUENCE</scope>
    <source>
        <strain evidence="4">NKZ352</strain>
    </source>
</reference>
<dbReference type="OrthoDB" id="5846619at2759"/>
<feature type="signal peptide" evidence="3">
    <location>
        <begin position="1"/>
        <end position="19"/>
    </location>
</feature>
<keyword evidence="2" id="KW-1133">Transmembrane helix</keyword>
<feature type="transmembrane region" description="Helical" evidence="2">
    <location>
        <begin position="231"/>
        <end position="249"/>
    </location>
</feature>
<keyword evidence="3" id="KW-0732">Signal</keyword>
<dbReference type="EMBL" id="CAJGYM010000116">
    <property type="protein sequence ID" value="CAD6198127.1"/>
    <property type="molecule type" value="Genomic_DNA"/>
</dbReference>
<keyword evidence="5" id="KW-1185">Reference proteome</keyword>
<keyword evidence="2" id="KW-0472">Membrane</keyword>
<protein>
    <submittedName>
        <fullName evidence="4">Uncharacterized protein</fullName>
    </submittedName>
</protein>
<gene>
    <name evidence="4" type="ORF">CAUJ_LOCUS14034</name>
</gene>
<feature type="region of interest" description="Disordered" evidence="1">
    <location>
        <begin position="97"/>
        <end position="224"/>
    </location>
</feature>
<dbReference type="PANTHER" id="PTHR16502">
    <property type="entry name" value="KERATINOCYTE-ASSOCIATED TRANSMEMBRANE PROTEIN 2"/>
    <property type="match status" value="1"/>
</dbReference>
<dbReference type="Proteomes" id="UP000835052">
    <property type="component" value="Unassembled WGS sequence"/>
</dbReference>
<dbReference type="InterPro" id="IPR037645">
    <property type="entry name" value="KCT2"/>
</dbReference>
<keyword evidence="2" id="KW-0812">Transmembrane</keyword>
<dbReference type="Pfam" id="PF17818">
    <property type="entry name" value="KCT2"/>
    <property type="match status" value="1"/>
</dbReference>
<dbReference type="PANTHER" id="PTHR16502:SF0">
    <property type="entry name" value="KERATINOCYTE-ASSOCIATED TRANSMEMBRANE PROTEIN 2"/>
    <property type="match status" value="1"/>
</dbReference>
<dbReference type="AlphaFoldDB" id="A0A8S1HS98"/>
<comment type="caution">
    <text evidence="4">The sequence shown here is derived from an EMBL/GenBank/DDBJ whole genome shotgun (WGS) entry which is preliminary data.</text>
</comment>
<accession>A0A8S1HS98</accession>